<dbReference type="GO" id="GO:0005634">
    <property type="term" value="C:nucleus"/>
    <property type="evidence" value="ECO:0007669"/>
    <property type="project" value="UniProtKB-SubCell"/>
</dbReference>
<feature type="domain" description="DDE Tnp4" evidence="8">
    <location>
        <begin position="196"/>
        <end position="347"/>
    </location>
</feature>
<proteinExistence type="inferred from homology"/>
<keyword evidence="6" id="KW-0378">Hydrolase</keyword>
<comment type="subcellular location">
    <subcellularLocation>
        <location evidence="2">Nucleus</location>
    </subcellularLocation>
</comment>
<evidence type="ECO:0000256" key="5">
    <source>
        <dbReference type="ARBA" id="ARBA00022723"/>
    </source>
</evidence>
<keyword evidence="4" id="KW-0540">Nuclease</keyword>
<dbReference type="Pfam" id="PF13359">
    <property type="entry name" value="DDE_Tnp_4"/>
    <property type="match status" value="1"/>
</dbReference>
<comment type="cofactor">
    <cofactor evidence="1">
        <name>a divalent metal cation</name>
        <dbReference type="ChEBI" id="CHEBI:60240"/>
    </cofactor>
</comment>
<name>A0A5N5T680_9CRUS</name>
<comment type="caution">
    <text evidence="9">The sequence shown here is derived from an EMBL/GenBank/DDBJ whole genome shotgun (WGS) entry which is preliminary data.</text>
</comment>
<dbReference type="PANTHER" id="PTHR22930:SF85">
    <property type="entry name" value="GH03217P-RELATED"/>
    <property type="match status" value="1"/>
</dbReference>
<evidence type="ECO:0000259" key="8">
    <source>
        <dbReference type="Pfam" id="PF13359"/>
    </source>
</evidence>
<evidence type="ECO:0000256" key="2">
    <source>
        <dbReference type="ARBA" id="ARBA00004123"/>
    </source>
</evidence>
<dbReference type="GO" id="GO:0004518">
    <property type="term" value="F:nuclease activity"/>
    <property type="evidence" value="ECO:0007669"/>
    <property type="project" value="UniProtKB-KW"/>
</dbReference>
<dbReference type="Proteomes" id="UP000326759">
    <property type="component" value="Unassembled WGS sequence"/>
</dbReference>
<gene>
    <name evidence="9" type="primary">Harbi1_0</name>
    <name evidence="9" type="ORF">Anas_03553</name>
</gene>
<evidence type="ECO:0000256" key="3">
    <source>
        <dbReference type="ARBA" id="ARBA00006958"/>
    </source>
</evidence>
<dbReference type="OrthoDB" id="6379513at2759"/>
<evidence type="ECO:0000256" key="7">
    <source>
        <dbReference type="ARBA" id="ARBA00023242"/>
    </source>
</evidence>
<dbReference type="EMBL" id="SEYY01009576">
    <property type="protein sequence ID" value="KAB7501767.1"/>
    <property type="molecule type" value="Genomic_DNA"/>
</dbReference>
<evidence type="ECO:0000256" key="1">
    <source>
        <dbReference type="ARBA" id="ARBA00001968"/>
    </source>
</evidence>
<evidence type="ECO:0000313" key="10">
    <source>
        <dbReference type="Proteomes" id="UP000326759"/>
    </source>
</evidence>
<dbReference type="InterPro" id="IPR027806">
    <property type="entry name" value="HARBI1_dom"/>
</dbReference>
<keyword evidence="10" id="KW-1185">Reference proteome</keyword>
<dbReference type="InterPro" id="IPR045249">
    <property type="entry name" value="HARBI1-like"/>
</dbReference>
<dbReference type="PANTHER" id="PTHR22930">
    <property type="match status" value="1"/>
</dbReference>
<accession>A0A5N5T680</accession>
<keyword evidence="7" id="KW-0539">Nucleus</keyword>
<dbReference type="GO" id="GO:0046872">
    <property type="term" value="F:metal ion binding"/>
    <property type="evidence" value="ECO:0007669"/>
    <property type="project" value="UniProtKB-KW"/>
</dbReference>
<dbReference type="GO" id="GO:0016787">
    <property type="term" value="F:hydrolase activity"/>
    <property type="evidence" value="ECO:0007669"/>
    <property type="project" value="UniProtKB-KW"/>
</dbReference>
<evidence type="ECO:0000256" key="4">
    <source>
        <dbReference type="ARBA" id="ARBA00022722"/>
    </source>
</evidence>
<sequence>MIMSLNLEALMNIFEEDEALALLHCMESDVFDEECKKQNVKATSFLIEGCLLRSFFLSQQRRTISVFKEVEEKDDNDFFRDCRIGRETFYKLVERLSADKFYVRYHAGGRPQMGAEVSLLMALWYLQQRRYTEIQQEFEVSISSSHRHINFVIDFLNDMAPEVIVWPKAQEVVKIVEEFNSIASFPGVIGVIGSWRIKIRAPAENIKAYIDEEGNYSVNVIVVCDSRKKITYTNIGFEGSAQNQRVFANSELGKRLEDDAESCCYNQDYHLIGDNSFALKEYLLVPFREQTNLEKKKREFNRRLQETRQVVDETFEWMKVRFDKMNHIEADIHRVPKIITAMCVLHNMSINSQLEKLLLAEEVEKFRQMQSLETEESGSHLKCAPFENLSESVAGIHKRNFVLKNLHN</sequence>
<dbReference type="AlphaFoldDB" id="A0A5N5T680"/>
<evidence type="ECO:0000313" key="9">
    <source>
        <dbReference type="EMBL" id="KAB7501767.1"/>
    </source>
</evidence>
<comment type="similarity">
    <text evidence="3">Belongs to the HARBI1 family.</text>
</comment>
<protein>
    <submittedName>
        <fullName evidence="9">Putative nuclease HARBI1</fullName>
    </submittedName>
</protein>
<organism evidence="9 10">
    <name type="scientific">Armadillidium nasatum</name>
    <dbReference type="NCBI Taxonomy" id="96803"/>
    <lineage>
        <taxon>Eukaryota</taxon>
        <taxon>Metazoa</taxon>
        <taxon>Ecdysozoa</taxon>
        <taxon>Arthropoda</taxon>
        <taxon>Crustacea</taxon>
        <taxon>Multicrustacea</taxon>
        <taxon>Malacostraca</taxon>
        <taxon>Eumalacostraca</taxon>
        <taxon>Peracarida</taxon>
        <taxon>Isopoda</taxon>
        <taxon>Oniscidea</taxon>
        <taxon>Crinocheta</taxon>
        <taxon>Armadillidiidae</taxon>
        <taxon>Armadillidium</taxon>
    </lineage>
</organism>
<keyword evidence="5" id="KW-0479">Metal-binding</keyword>
<evidence type="ECO:0000256" key="6">
    <source>
        <dbReference type="ARBA" id="ARBA00022801"/>
    </source>
</evidence>
<reference evidence="9 10" key="1">
    <citation type="journal article" date="2019" name="PLoS Biol.">
        <title>Sex chromosomes control vertical transmission of feminizing Wolbachia symbionts in an isopod.</title>
        <authorList>
            <person name="Becking T."/>
            <person name="Chebbi M.A."/>
            <person name="Giraud I."/>
            <person name="Moumen B."/>
            <person name="Laverre T."/>
            <person name="Caubet Y."/>
            <person name="Peccoud J."/>
            <person name="Gilbert C."/>
            <person name="Cordaux R."/>
        </authorList>
    </citation>
    <scope>NUCLEOTIDE SEQUENCE [LARGE SCALE GENOMIC DNA]</scope>
    <source>
        <strain evidence="9">ANa2</strain>
        <tissue evidence="9">Whole body excluding digestive tract and cuticle</tissue>
    </source>
</reference>